<evidence type="ECO:0000313" key="1">
    <source>
        <dbReference type="EMBL" id="CAE48871.1"/>
    </source>
</evidence>
<protein>
    <submittedName>
        <fullName evidence="1">Uncharacterized protein</fullName>
    </submittedName>
</protein>
<proteinExistence type="predicted"/>
<dbReference type="STRING" id="257309.DIP0366"/>
<sequence>MPYFFYLLFYQAVNIFFLESDDSTKCSSHSSPL</sequence>
<dbReference type="AlphaFoldDB" id="Q6NJN2"/>
<reference evidence="1 2" key="1">
    <citation type="journal article" date="2003" name="Nucleic Acids Res.">
        <title>The complete genome sequence and analysis of Corynebacterium diphtheriae NCTC13129.</title>
        <authorList>
            <person name="Cerdeno-Tarraga A.M."/>
            <person name="Efstratiou A."/>
            <person name="Dover L.G."/>
            <person name="Holden M.T.G."/>
            <person name="Pallen M."/>
            <person name="Bentley S.D."/>
            <person name="Besra G.S."/>
            <person name="Churcher C."/>
            <person name="James K.D."/>
            <person name="De Zoysa A."/>
            <person name="Chillingworth T."/>
            <person name="Cronin A."/>
            <person name="Dowd L."/>
            <person name="Feltwell T."/>
            <person name="Hamlin N."/>
            <person name="Holroyd S."/>
            <person name="Jagels K."/>
            <person name="Moule S."/>
            <person name="Quail M.A."/>
            <person name="Rabbinowitsch E."/>
            <person name="Rutherford K."/>
            <person name="Thomson N.R."/>
            <person name="Unwin L."/>
            <person name="Whitehead S."/>
            <person name="Barrell B.G.Parkhill.J."/>
        </authorList>
    </citation>
    <scope>NUCLEOTIDE SEQUENCE [LARGE SCALE GENOMIC DNA]</scope>
    <source>
        <strain evidence="2">ATCC 700971 / NCTC 13129 / Biotype gravis</strain>
    </source>
</reference>
<accession>Q6NJN2</accession>
<dbReference type="KEGG" id="cdi:DIP0366"/>
<evidence type="ECO:0000313" key="2">
    <source>
        <dbReference type="Proteomes" id="UP000002198"/>
    </source>
</evidence>
<keyword evidence="2" id="KW-1185">Reference proteome</keyword>
<dbReference type="EMBL" id="BX248354">
    <property type="protein sequence ID" value="CAE48871.1"/>
    <property type="molecule type" value="Genomic_DNA"/>
</dbReference>
<dbReference type="HOGENOM" id="CLU_3381398_0_0_11"/>
<name>Q6NJN2_CORDI</name>
<gene>
    <name evidence="1" type="ordered locus">DIP0366</name>
</gene>
<organism evidence="1 2">
    <name type="scientific">Corynebacterium diphtheriae (strain ATCC 700971 / NCTC 13129 / Biotype gravis)</name>
    <dbReference type="NCBI Taxonomy" id="257309"/>
    <lineage>
        <taxon>Bacteria</taxon>
        <taxon>Bacillati</taxon>
        <taxon>Actinomycetota</taxon>
        <taxon>Actinomycetes</taxon>
        <taxon>Mycobacteriales</taxon>
        <taxon>Corynebacteriaceae</taxon>
        <taxon>Corynebacterium</taxon>
    </lineage>
</organism>
<dbReference type="Proteomes" id="UP000002198">
    <property type="component" value="Chromosome"/>
</dbReference>